<evidence type="ECO:0000313" key="1">
    <source>
        <dbReference type="EMBL" id="AGT42603.1"/>
    </source>
</evidence>
<sequence>MITSVITKNILFKYNIFSLKENSLKIIKTAPIKILITMIIISEK</sequence>
<dbReference type="Proteomes" id="UP000015620">
    <property type="component" value="Chromosome"/>
</dbReference>
<reference evidence="1 2" key="1">
    <citation type="journal article" date="2013" name="PLoS ONE">
        <title>Genome-Wide Relatedness of Treponema pedis, from Gingiva and Necrotic Skin Lesions of Pigs, with the Human Oral Pathogen Treponema denticola.</title>
        <authorList>
            <person name="Svartstrom O."/>
            <person name="Mushtaq M."/>
            <person name="Pringle M."/>
            <person name="Segerman B."/>
        </authorList>
    </citation>
    <scope>NUCLEOTIDE SEQUENCE [LARGE SCALE GENOMIC DNA]</scope>
    <source>
        <strain evidence="1">T A4</strain>
    </source>
</reference>
<proteinExistence type="predicted"/>
<dbReference type="EMBL" id="CP004120">
    <property type="protein sequence ID" value="AGT42603.1"/>
    <property type="molecule type" value="Genomic_DNA"/>
</dbReference>
<accession>S5ZX82</accession>
<organism evidence="1 2">
    <name type="scientific">Treponema pedis str. T A4</name>
    <dbReference type="NCBI Taxonomy" id="1291379"/>
    <lineage>
        <taxon>Bacteria</taxon>
        <taxon>Pseudomonadati</taxon>
        <taxon>Spirochaetota</taxon>
        <taxon>Spirochaetia</taxon>
        <taxon>Spirochaetales</taxon>
        <taxon>Treponemataceae</taxon>
        <taxon>Treponema</taxon>
    </lineage>
</organism>
<dbReference type="HOGENOM" id="CLU_3223417_0_0_12"/>
<dbReference type="AlphaFoldDB" id="S5ZX82"/>
<protein>
    <submittedName>
        <fullName evidence="1">Uncharacterized protein</fullName>
    </submittedName>
</protein>
<name>S5ZX82_9SPIR</name>
<dbReference type="KEGG" id="tped:TPE_0107"/>
<keyword evidence="2" id="KW-1185">Reference proteome</keyword>
<gene>
    <name evidence="1" type="ORF">TPE_0107</name>
</gene>
<evidence type="ECO:0000313" key="2">
    <source>
        <dbReference type="Proteomes" id="UP000015620"/>
    </source>
</evidence>